<feature type="binding site" evidence="10">
    <location>
        <position position="78"/>
    </location>
    <ligand>
        <name>Na(+)</name>
        <dbReference type="ChEBI" id="CHEBI:29101"/>
        <note>structural</note>
    </ligand>
</feature>
<evidence type="ECO:0000256" key="3">
    <source>
        <dbReference type="ARBA" id="ARBA00022692"/>
    </source>
</evidence>
<dbReference type="AlphaFoldDB" id="A0A4R7I2H7"/>
<evidence type="ECO:0000313" key="11">
    <source>
        <dbReference type="EMBL" id="TDT17665.1"/>
    </source>
</evidence>
<keyword evidence="4 10" id="KW-1133">Transmembrane helix</keyword>
<dbReference type="GO" id="GO:0140114">
    <property type="term" value="P:cellular detoxification of fluoride"/>
    <property type="evidence" value="ECO:0007669"/>
    <property type="project" value="UniProtKB-UniRule"/>
</dbReference>
<evidence type="ECO:0000256" key="2">
    <source>
        <dbReference type="ARBA" id="ARBA00022475"/>
    </source>
</evidence>
<sequence>MDRSPAFEARSAGLVAVGAAAGALGRWQIAEWIGTEPGRLPWETLLVNLIGCLLIGLAASRIEPGSDRWLFGVTGLLGGFTTFSAFSNETRALLDADRVGTAVAYVAVTLAGGLLAVAAGRRVGA</sequence>
<dbReference type="GO" id="GO:0062054">
    <property type="term" value="F:fluoride channel activity"/>
    <property type="evidence" value="ECO:0007669"/>
    <property type="project" value="UniProtKB-UniRule"/>
</dbReference>
<evidence type="ECO:0000256" key="1">
    <source>
        <dbReference type="ARBA" id="ARBA00004651"/>
    </source>
</evidence>
<protein>
    <recommendedName>
        <fullName evidence="10">Fluoride-specific ion channel FluC</fullName>
    </recommendedName>
</protein>
<keyword evidence="10" id="KW-0406">Ion transport</keyword>
<comment type="activity regulation">
    <text evidence="10">Na(+) is not transported, but it plays an essential structural role and its presence is essential for fluoride channel function.</text>
</comment>
<keyword evidence="6 10" id="KW-0407">Ion channel</keyword>
<feature type="transmembrane region" description="Helical" evidence="10">
    <location>
        <begin position="99"/>
        <end position="119"/>
    </location>
</feature>
<feature type="binding site" evidence="10">
    <location>
        <position position="81"/>
    </location>
    <ligand>
        <name>Na(+)</name>
        <dbReference type="ChEBI" id="CHEBI:29101"/>
        <note>structural</note>
    </ligand>
</feature>
<dbReference type="EMBL" id="SOAU01000001">
    <property type="protein sequence ID" value="TDT17665.1"/>
    <property type="molecule type" value="Genomic_DNA"/>
</dbReference>
<comment type="caution">
    <text evidence="11">The sequence shown here is derived from an EMBL/GenBank/DDBJ whole genome shotgun (WGS) entry which is preliminary data.</text>
</comment>
<dbReference type="PANTHER" id="PTHR28259">
    <property type="entry name" value="FLUORIDE EXPORT PROTEIN 1-RELATED"/>
    <property type="match status" value="1"/>
</dbReference>
<keyword evidence="10" id="KW-0479">Metal-binding</keyword>
<accession>A0A4R7I2H7</accession>
<organism evidence="11 12">
    <name type="scientific">Ilumatobacter fluminis</name>
    <dbReference type="NCBI Taxonomy" id="467091"/>
    <lineage>
        <taxon>Bacteria</taxon>
        <taxon>Bacillati</taxon>
        <taxon>Actinomycetota</taxon>
        <taxon>Acidimicrobiia</taxon>
        <taxon>Acidimicrobiales</taxon>
        <taxon>Ilumatobacteraceae</taxon>
        <taxon>Ilumatobacter</taxon>
    </lineage>
</organism>
<dbReference type="InterPro" id="IPR003691">
    <property type="entry name" value="FluC"/>
</dbReference>
<proteinExistence type="inferred from homology"/>
<evidence type="ECO:0000256" key="7">
    <source>
        <dbReference type="ARBA" id="ARBA00035120"/>
    </source>
</evidence>
<keyword evidence="3 10" id="KW-0812">Transmembrane</keyword>
<dbReference type="Proteomes" id="UP000294558">
    <property type="component" value="Unassembled WGS sequence"/>
</dbReference>
<comment type="similarity">
    <text evidence="7 10">Belongs to the fluoride channel Fluc/FEX (TC 1.A.43) family.</text>
</comment>
<keyword evidence="10" id="KW-0813">Transport</keyword>
<name>A0A4R7I2H7_9ACTN</name>
<comment type="function">
    <text evidence="9 10">Fluoride-specific ion channel. Important for reducing fluoride concentration in the cell, thus reducing its toxicity.</text>
</comment>
<feature type="transmembrane region" description="Helical" evidence="10">
    <location>
        <begin position="69"/>
        <end position="87"/>
    </location>
</feature>
<feature type="transmembrane region" description="Helical" evidence="10">
    <location>
        <begin position="12"/>
        <end position="30"/>
    </location>
</feature>
<evidence type="ECO:0000256" key="4">
    <source>
        <dbReference type="ARBA" id="ARBA00022989"/>
    </source>
</evidence>
<evidence type="ECO:0000256" key="9">
    <source>
        <dbReference type="ARBA" id="ARBA00049940"/>
    </source>
</evidence>
<reference evidence="11 12" key="1">
    <citation type="submission" date="2019-03" db="EMBL/GenBank/DDBJ databases">
        <title>Sequencing the genomes of 1000 actinobacteria strains.</title>
        <authorList>
            <person name="Klenk H.-P."/>
        </authorList>
    </citation>
    <scope>NUCLEOTIDE SEQUENCE [LARGE SCALE GENOMIC DNA]</scope>
    <source>
        <strain evidence="11 12">DSM 18936</strain>
    </source>
</reference>
<dbReference type="HAMAP" id="MF_00454">
    <property type="entry name" value="FluC"/>
    <property type="match status" value="1"/>
</dbReference>
<keyword evidence="5 10" id="KW-0472">Membrane</keyword>
<keyword evidence="2 10" id="KW-1003">Cell membrane</keyword>
<dbReference type="OrthoDB" id="4408652at2"/>
<dbReference type="RefSeq" id="WP_133869939.1">
    <property type="nucleotide sequence ID" value="NZ_SOAU01000001.1"/>
</dbReference>
<dbReference type="Pfam" id="PF02537">
    <property type="entry name" value="CRCB"/>
    <property type="match status" value="1"/>
</dbReference>
<evidence type="ECO:0000256" key="10">
    <source>
        <dbReference type="HAMAP-Rule" id="MF_00454"/>
    </source>
</evidence>
<comment type="catalytic activity">
    <reaction evidence="8">
        <text>fluoride(in) = fluoride(out)</text>
        <dbReference type="Rhea" id="RHEA:76159"/>
        <dbReference type="ChEBI" id="CHEBI:17051"/>
    </reaction>
    <physiologicalReaction direction="left-to-right" evidence="8">
        <dbReference type="Rhea" id="RHEA:76160"/>
    </physiologicalReaction>
</comment>
<feature type="transmembrane region" description="Helical" evidence="10">
    <location>
        <begin position="42"/>
        <end position="62"/>
    </location>
</feature>
<dbReference type="PANTHER" id="PTHR28259:SF1">
    <property type="entry name" value="FLUORIDE EXPORT PROTEIN 1-RELATED"/>
    <property type="match status" value="1"/>
</dbReference>
<keyword evidence="12" id="KW-1185">Reference proteome</keyword>
<dbReference type="GO" id="GO:0005886">
    <property type="term" value="C:plasma membrane"/>
    <property type="evidence" value="ECO:0007669"/>
    <property type="project" value="UniProtKB-SubCell"/>
</dbReference>
<evidence type="ECO:0000256" key="8">
    <source>
        <dbReference type="ARBA" id="ARBA00035585"/>
    </source>
</evidence>
<evidence type="ECO:0000256" key="6">
    <source>
        <dbReference type="ARBA" id="ARBA00023303"/>
    </source>
</evidence>
<evidence type="ECO:0000256" key="5">
    <source>
        <dbReference type="ARBA" id="ARBA00023136"/>
    </source>
</evidence>
<dbReference type="NCBIfam" id="TIGR00494">
    <property type="entry name" value="crcB"/>
    <property type="match status" value="1"/>
</dbReference>
<dbReference type="GO" id="GO:0046872">
    <property type="term" value="F:metal ion binding"/>
    <property type="evidence" value="ECO:0007669"/>
    <property type="project" value="UniProtKB-KW"/>
</dbReference>
<comment type="subcellular location">
    <subcellularLocation>
        <location evidence="1 10">Cell membrane</location>
        <topology evidence="1 10">Multi-pass membrane protein</topology>
    </subcellularLocation>
</comment>
<keyword evidence="10" id="KW-0915">Sodium</keyword>
<gene>
    <name evidence="10" type="primary">fluC</name>
    <name evidence="10" type="synonym">crcB</name>
    <name evidence="11" type="ORF">BDK89_3276</name>
</gene>
<evidence type="ECO:0000313" key="12">
    <source>
        <dbReference type="Proteomes" id="UP000294558"/>
    </source>
</evidence>